<evidence type="ECO:0000256" key="1">
    <source>
        <dbReference type="SAM" id="SignalP"/>
    </source>
</evidence>
<keyword evidence="3" id="KW-1185">Reference proteome</keyword>
<organism evidence="2 3">
    <name type="scientific">Oryza rufipogon</name>
    <name type="common">Brownbeard rice</name>
    <name type="synonym">Asian wild rice</name>
    <dbReference type="NCBI Taxonomy" id="4529"/>
    <lineage>
        <taxon>Eukaryota</taxon>
        <taxon>Viridiplantae</taxon>
        <taxon>Streptophyta</taxon>
        <taxon>Embryophyta</taxon>
        <taxon>Tracheophyta</taxon>
        <taxon>Spermatophyta</taxon>
        <taxon>Magnoliopsida</taxon>
        <taxon>Liliopsida</taxon>
        <taxon>Poales</taxon>
        <taxon>Poaceae</taxon>
        <taxon>BOP clade</taxon>
        <taxon>Oryzoideae</taxon>
        <taxon>Oryzeae</taxon>
        <taxon>Oryzinae</taxon>
        <taxon>Oryza</taxon>
    </lineage>
</organism>
<dbReference type="EnsemblPlants" id="ORUFI07G00150.1">
    <property type="protein sequence ID" value="ORUFI07G00150.1"/>
    <property type="gene ID" value="ORUFI07G00150"/>
</dbReference>
<name>A0A0E0Q331_ORYRU</name>
<accession>A0A0E0Q331</accession>
<dbReference type="Gramene" id="ORUFI07G00150.1">
    <property type="protein sequence ID" value="ORUFI07G00150.1"/>
    <property type="gene ID" value="ORUFI07G00150"/>
</dbReference>
<reference evidence="3" key="1">
    <citation type="submission" date="2013-06" db="EMBL/GenBank/DDBJ databases">
        <authorList>
            <person name="Zhao Q."/>
        </authorList>
    </citation>
    <scope>NUCLEOTIDE SEQUENCE</scope>
    <source>
        <strain evidence="3">cv. W1943</strain>
    </source>
</reference>
<evidence type="ECO:0000313" key="3">
    <source>
        <dbReference type="Proteomes" id="UP000008022"/>
    </source>
</evidence>
<dbReference type="HOGENOM" id="CLU_2835700_0_0_1"/>
<dbReference type="Proteomes" id="UP000008022">
    <property type="component" value="Unassembled WGS sequence"/>
</dbReference>
<feature type="chain" id="PRO_5002371032" evidence="1">
    <location>
        <begin position="24"/>
        <end position="66"/>
    </location>
</feature>
<feature type="signal peptide" evidence="1">
    <location>
        <begin position="1"/>
        <end position="23"/>
    </location>
</feature>
<protein>
    <submittedName>
        <fullName evidence="2">Uncharacterized protein</fullName>
    </submittedName>
</protein>
<evidence type="ECO:0000313" key="2">
    <source>
        <dbReference type="EnsemblPlants" id="ORUFI07G00150.1"/>
    </source>
</evidence>
<dbReference type="AlphaFoldDB" id="A0A0E0Q331"/>
<keyword evidence="1" id="KW-0732">Signal</keyword>
<proteinExistence type="predicted"/>
<reference evidence="2" key="2">
    <citation type="submission" date="2015-06" db="UniProtKB">
        <authorList>
            <consortium name="EnsemblPlants"/>
        </authorList>
    </citation>
    <scope>IDENTIFICATION</scope>
</reference>
<sequence length="66" mass="7324">MAGFVSWAGLVVAIASIIDKGQIMEKRKKERKEGKKELREGAYCIVGRQQLRLSDRPPTPTPTPVS</sequence>